<accession>A0A8J7WUD8</accession>
<dbReference type="GO" id="GO:0016301">
    <property type="term" value="F:kinase activity"/>
    <property type="evidence" value="ECO:0007669"/>
    <property type="project" value="UniProtKB-KW"/>
</dbReference>
<evidence type="ECO:0000256" key="3">
    <source>
        <dbReference type="ARBA" id="ARBA00023012"/>
    </source>
</evidence>
<evidence type="ECO:0000256" key="2">
    <source>
        <dbReference type="ARBA" id="ARBA00022777"/>
    </source>
</evidence>
<dbReference type="CDD" id="cd16917">
    <property type="entry name" value="HATPase_UhpB-NarQ-NarX-like"/>
    <property type="match status" value="1"/>
</dbReference>
<dbReference type="InterPro" id="IPR035965">
    <property type="entry name" value="PAS-like_dom_sf"/>
</dbReference>
<dbReference type="SUPFAM" id="SSF55874">
    <property type="entry name" value="ATPase domain of HSP90 chaperone/DNA topoisomerase II/histidine kinase"/>
    <property type="match status" value="1"/>
</dbReference>
<dbReference type="AlphaFoldDB" id="A0A8J7WUD8"/>
<evidence type="ECO:0000259" key="5">
    <source>
        <dbReference type="PROSITE" id="PS50113"/>
    </source>
</evidence>
<dbReference type="PROSITE" id="PS50113">
    <property type="entry name" value="PAC"/>
    <property type="match status" value="2"/>
</dbReference>
<dbReference type="Gene3D" id="3.30.565.10">
    <property type="entry name" value="Histidine kinase-like ATPase, C-terminal domain"/>
    <property type="match status" value="1"/>
</dbReference>
<evidence type="ECO:0000256" key="1">
    <source>
        <dbReference type="ARBA" id="ARBA00022679"/>
    </source>
</evidence>
<dbReference type="EMBL" id="JAGSXH010000223">
    <property type="protein sequence ID" value="MBS2966920.1"/>
    <property type="molecule type" value="Genomic_DNA"/>
</dbReference>
<feature type="domain" description="PAC" evidence="5">
    <location>
        <begin position="212"/>
        <end position="275"/>
    </location>
</feature>
<dbReference type="InterPro" id="IPR003594">
    <property type="entry name" value="HATPase_dom"/>
</dbReference>
<evidence type="ECO:0000313" key="6">
    <source>
        <dbReference type="EMBL" id="MBS2966920.1"/>
    </source>
</evidence>
<dbReference type="SMART" id="SM00091">
    <property type="entry name" value="PAS"/>
    <property type="match status" value="2"/>
</dbReference>
<dbReference type="NCBIfam" id="TIGR00229">
    <property type="entry name" value="sensory_box"/>
    <property type="match status" value="2"/>
</dbReference>
<dbReference type="Gene3D" id="3.30.450.20">
    <property type="entry name" value="PAS domain"/>
    <property type="match status" value="2"/>
</dbReference>
<sequence length="498" mass="55779">MTPQPQHSREPRAETPGLSPTDILHLLELNIRDCAVFMLDPTGHVIGWNAGAERIKGYSEQEIRGRHFSVFYPPQDVAFGKPERELQIAAAQGRVEDEGWRMRKDGTRFWANVVITALYDESGTLRGFGKVTRDLTERRESEQALRESEERFRLLVQDVSDYAIFMLDPTGHVASWNAGAERIKGYSEQEIHGRHFSVFYPPEDIAAGRPERNLETALLEGRVEDEGWRMRKDGTRFWANVVITALYDERRRLRGFGKVTRDLTEWRETERDLRERRRLLSHLVQAQEAERHRIASDVAAGTIEPLTRLAAGHQRLAQQADGPEAARLHELGAIADEALGQARALVGRLRPPGIDRRGLREALGEYLAETAGEWGLKYTFDYRLDFEPPAASSVTVFRICQEALTNVHKHARAGAVTVSLASAGSGVLGRVSDDGIGIEEPRDLRPSAGRFGVLEMRERAETVGGWWTMGRQSEGGTLVQFWIPAGAPPSPQDDPAAP</sequence>
<dbReference type="Proteomes" id="UP000677913">
    <property type="component" value="Unassembled WGS sequence"/>
</dbReference>
<evidence type="ECO:0000259" key="4">
    <source>
        <dbReference type="PROSITE" id="PS50112"/>
    </source>
</evidence>
<dbReference type="PROSITE" id="PS50112">
    <property type="entry name" value="PAS"/>
    <property type="match status" value="2"/>
</dbReference>
<feature type="domain" description="PAS" evidence="4">
    <location>
        <begin position="148"/>
        <end position="221"/>
    </location>
</feature>
<dbReference type="SUPFAM" id="SSF55785">
    <property type="entry name" value="PYP-like sensor domain (PAS domain)"/>
    <property type="match status" value="2"/>
</dbReference>
<keyword evidence="2" id="KW-0418">Kinase</keyword>
<dbReference type="PANTHER" id="PTHR24421">
    <property type="entry name" value="NITRATE/NITRITE SENSOR PROTEIN NARX-RELATED"/>
    <property type="match status" value="1"/>
</dbReference>
<dbReference type="InterPro" id="IPR000700">
    <property type="entry name" value="PAS-assoc_C"/>
</dbReference>
<organism evidence="6 7">
    <name type="scientific">Actinocrinis puniceicyclus</name>
    <dbReference type="NCBI Taxonomy" id="977794"/>
    <lineage>
        <taxon>Bacteria</taxon>
        <taxon>Bacillati</taxon>
        <taxon>Actinomycetota</taxon>
        <taxon>Actinomycetes</taxon>
        <taxon>Catenulisporales</taxon>
        <taxon>Actinospicaceae</taxon>
        <taxon>Actinocrinis</taxon>
    </lineage>
</organism>
<dbReference type="CDD" id="cd00130">
    <property type="entry name" value="PAS"/>
    <property type="match status" value="2"/>
</dbReference>
<name>A0A8J7WUD8_9ACTN</name>
<dbReference type="InterPro" id="IPR036890">
    <property type="entry name" value="HATPase_C_sf"/>
</dbReference>
<keyword evidence="7" id="KW-1185">Reference proteome</keyword>
<protein>
    <submittedName>
        <fullName evidence="6">PAS domain S-box protein</fullName>
    </submittedName>
</protein>
<evidence type="ECO:0000313" key="7">
    <source>
        <dbReference type="Proteomes" id="UP000677913"/>
    </source>
</evidence>
<gene>
    <name evidence="6" type="ORF">KGA66_28055</name>
</gene>
<dbReference type="InterPro" id="IPR001610">
    <property type="entry name" value="PAC"/>
</dbReference>
<dbReference type="GO" id="GO:0000160">
    <property type="term" value="P:phosphorelay signal transduction system"/>
    <property type="evidence" value="ECO:0007669"/>
    <property type="project" value="UniProtKB-KW"/>
</dbReference>
<feature type="domain" description="PAS" evidence="4">
    <location>
        <begin position="19"/>
        <end position="73"/>
    </location>
</feature>
<reference evidence="6" key="1">
    <citation type="submission" date="2021-04" db="EMBL/GenBank/DDBJ databases">
        <title>Genome based classification of Actinospica acidithermotolerans sp. nov., an actinobacterium isolated from an Indonesian hot spring.</title>
        <authorList>
            <person name="Kusuma A.B."/>
            <person name="Putra K.E."/>
            <person name="Nafisah S."/>
            <person name="Loh J."/>
            <person name="Nouioui I."/>
            <person name="Goodfellow M."/>
        </authorList>
    </citation>
    <scope>NUCLEOTIDE SEQUENCE</scope>
    <source>
        <strain evidence="6">DSM 45618</strain>
    </source>
</reference>
<keyword evidence="1" id="KW-0808">Transferase</keyword>
<dbReference type="InterPro" id="IPR050482">
    <property type="entry name" value="Sensor_HK_TwoCompSys"/>
</dbReference>
<dbReference type="SMART" id="SM00086">
    <property type="entry name" value="PAC"/>
    <property type="match status" value="2"/>
</dbReference>
<dbReference type="Pfam" id="PF13426">
    <property type="entry name" value="PAS_9"/>
    <property type="match status" value="2"/>
</dbReference>
<keyword evidence="3" id="KW-0902">Two-component regulatory system</keyword>
<dbReference type="InterPro" id="IPR000014">
    <property type="entry name" value="PAS"/>
</dbReference>
<comment type="caution">
    <text evidence="6">The sequence shown here is derived from an EMBL/GenBank/DDBJ whole genome shotgun (WGS) entry which is preliminary data.</text>
</comment>
<proteinExistence type="predicted"/>
<dbReference type="Pfam" id="PF02518">
    <property type="entry name" value="HATPase_c"/>
    <property type="match status" value="1"/>
</dbReference>
<feature type="domain" description="PAC" evidence="5">
    <location>
        <begin position="95"/>
        <end position="147"/>
    </location>
</feature>